<reference evidence="1" key="1">
    <citation type="submission" date="2023-02" db="EMBL/GenBank/DDBJ databases">
        <title>Colletotrichum kahawae CIFC_Que2 genome sequencing and assembly.</title>
        <authorList>
            <person name="Baroncelli R."/>
        </authorList>
    </citation>
    <scope>NUCLEOTIDE SEQUENCE</scope>
    <source>
        <strain evidence="1">CIFC_Que2</strain>
    </source>
</reference>
<protein>
    <submittedName>
        <fullName evidence="1">Uncharacterized protein</fullName>
    </submittedName>
</protein>
<name>A0AAD9YKQ4_COLKA</name>
<gene>
    <name evidence="1" type="ORF">CKAH01_04108</name>
</gene>
<sequence>MSTVGTFCLSCPSPTTITMARRELSVRFRDRVSETGLQSVRATTASASKADTMPGALLARPCRVQQEVRVILLGRPITWGPLSSANLLEAFQKEWRGKKGPAGAV</sequence>
<organism evidence="1 2">
    <name type="scientific">Colletotrichum kahawae</name>
    <name type="common">Coffee berry disease fungus</name>
    <dbReference type="NCBI Taxonomy" id="34407"/>
    <lineage>
        <taxon>Eukaryota</taxon>
        <taxon>Fungi</taxon>
        <taxon>Dikarya</taxon>
        <taxon>Ascomycota</taxon>
        <taxon>Pezizomycotina</taxon>
        <taxon>Sordariomycetes</taxon>
        <taxon>Hypocreomycetidae</taxon>
        <taxon>Glomerellales</taxon>
        <taxon>Glomerellaceae</taxon>
        <taxon>Colletotrichum</taxon>
        <taxon>Colletotrichum gloeosporioides species complex</taxon>
    </lineage>
</organism>
<keyword evidence="2" id="KW-1185">Reference proteome</keyword>
<dbReference type="Proteomes" id="UP001281614">
    <property type="component" value="Unassembled WGS sequence"/>
</dbReference>
<proteinExistence type="predicted"/>
<comment type="caution">
    <text evidence="1">The sequence shown here is derived from an EMBL/GenBank/DDBJ whole genome shotgun (WGS) entry which is preliminary data.</text>
</comment>
<accession>A0AAD9YKQ4</accession>
<evidence type="ECO:0000313" key="2">
    <source>
        <dbReference type="Proteomes" id="UP001281614"/>
    </source>
</evidence>
<evidence type="ECO:0000313" key="1">
    <source>
        <dbReference type="EMBL" id="KAK2771533.1"/>
    </source>
</evidence>
<dbReference type="EMBL" id="VYYT01000079">
    <property type="protein sequence ID" value="KAK2771533.1"/>
    <property type="molecule type" value="Genomic_DNA"/>
</dbReference>
<dbReference type="AlphaFoldDB" id="A0AAD9YKQ4"/>